<dbReference type="SUPFAM" id="SSF53187">
    <property type="entry name" value="Zn-dependent exopeptidases"/>
    <property type="match status" value="1"/>
</dbReference>
<keyword evidence="1 4" id="KW-0378">Hydrolase</keyword>
<dbReference type="Pfam" id="PF07687">
    <property type="entry name" value="M20_dimer"/>
    <property type="match status" value="1"/>
</dbReference>
<reference evidence="4 5" key="1">
    <citation type="submission" date="2019-03" db="EMBL/GenBank/DDBJ databases">
        <title>Genomic Encyclopedia of Archaeal and Bacterial Type Strains, Phase II (KMG-II): from individual species to whole genera.</title>
        <authorList>
            <person name="Goeker M."/>
        </authorList>
    </citation>
    <scope>NUCLEOTIDE SEQUENCE [LARGE SCALE GENOMIC DNA]</scope>
    <source>
        <strain evidence="4 5">RL-C</strain>
    </source>
</reference>
<feature type="binding site" evidence="2">
    <location>
        <position position="107"/>
    </location>
    <ligand>
        <name>Mn(2+)</name>
        <dbReference type="ChEBI" id="CHEBI:29035"/>
        <label>2</label>
    </ligand>
</feature>
<dbReference type="PANTHER" id="PTHR11014">
    <property type="entry name" value="PEPTIDASE M20 FAMILY MEMBER"/>
    <property type="match status" value="1"/>
</dbReference>
<dbReference type="OrthoDB" id="9776731at2"/>
<evidence type="ECO:0000256" key="1">
    <source>
        <dbReference type="ARBA" id="ARBA00022801"/>
    </source>
</evidence>
<dbReference type="InterPro" id="IPR002933">
    <property type="entry name" value="Peptidase_M20"/>
</dbReference>
<evidence type="ECO:0000259" key="3">
    <source>
        <dbReference type="Pfam" id="PF07687"/>
    </source>
</evidence>
<sequence length="397" mass="43314">MINLDQIKQQIAENYSWGTTVFRHLHQHPELSFEEYETSKYISNKLQEIGITDITSIADTGILATIKGAKRGKSIGLRADIDALPIEEETNLPYTSANRGIMHACGHDMHSAALLCAAKVLWKNRQSIKGTIYLLFQPGEEMFPGGAKKVLESGILDDKDIEAFVALHVSPEIETGKIGIRPGMYMASGDEIHIEVKGKGGHAALPHTLDDTVLAASSIVVSLQQVASRIGDARIPTVLSIGKFTANGATNIIPSSVKLEGTFRTMNEEWRAIAHERIKEIAESTAKAHHTEAVVDIKKGYPCLTNNPQITDKARTAFIENFGSGNVIDLDIRMTTEDFGFISNRYPSVFFRLGVGGIEGSSGMLHNGRFIANENALKTGTFALTILVKTLLEQQGT</sequence>
<dbReference type="SUPFAM" id="SSF55031">
    <property type="entry name" value="Bacterial exopeptidase dimerisation domain"/>
    <property type="match status" value="1"/>
</dbReference>
<feature type="binding site" evidence="2">
    <location>
        <position position="366"/>
    </location>
    <ligand>
        <name>Mn(2+)</name>
        <dbReference type="ChEBI" id="CHEBI:29035"/>
        <label>2</label>
    </ligand>
</feature>
<evidence type="ECO:0000313" key="4">
    <source>
        <dbReference type="EMBL" id="TCN66720.1"/>
    </source>
</evidence>
<protein>
    <submittedName>
        <fullName evidence="4">Hippurate hydrolase</fullName>
    </submittedName>
</protein>
<dbReference type="PANTHER" id="PTHR11014:SF63">
    <property type="entry name" value="METALLOPEPTIDASE, PUTATIVE (AFU_ORTHOLOGUE AFUA_6G09600)-RELATED"/>
    <property type="match status" value="1"/>
</dbReference>
<gene>
    <name evidence="4" type="ORF">CLV25_10859</name>
</gene>
<keyword evidence="2" id="KW-0479">Metal-binding</keyword>
<dbReference type="GO" id="GO:0019877">
    <property type="term" value="P:diaminopimelate biosynthetic process"/>
    <property type="evidence" value="ECO:0007669"/>
    <property type="project" value="UniProtKB-ARBA"/>
</dbReference>
<dbReference type="CDD" id="cd03886">
    <property type="entry name" value="M20_Acy1"/>
    <property type="match status" value="1"/>
</dbReference>
<dbReference type="GO" id="GO:0046872">
    <property type="term" value="F:metal ion binding"/>
    <property type="evidence" value="ECO:0007669"/>
    <property type="project" value="UniProtKB-KW"/>
</dbReference>
<dbReference type="Pfam" id="PF01546">
    <property type="entry name" value="Peptidase_M20"/>
    <property type="match status" value="1"/>
</dbReference>
<organism evidence="4 5">
    <name type="scientific">Acetobacteroides hydrogenigenes</name>
    <dbReference type="NCBI Taxonomy" id="979970"/>
    <lineage>
        <taxon>Bacteria</taxon>
        <taxon>Pseudomonadati</taxon>
        <taxon>Bacteroidota</taxon>
        <taxon>Bacteroidia</taxon>
        <taxon>Bacteroidales</taxon>
        <taxon>Rikenellaceae</taxon>
        <taxon>Acetobacteroides</taxon>
    </lineage>
</organism>
<keyword evidence="5" id="KW-1185">Reference proteome</keyword>
<evidence type="ECO:0000256" key="2">
    <source>
        <dbReference type="PIRSR" id="PIRSR005962-1"/>
    </source>
</evidence>
<comment type="caution">
    <text evidence="4">The sequence shown here is derived from an EMBL/GenBank/DDBJ whole genome shotgun (WGS) entry which is preliminary data.</text>
</comment>
<accession>A0A4V2RP93</accession>
<feature type="binding site" evidence="2">
    <location>
        <position position="141"/>
    </location>
    <ligand>
        <name>Mn(2+)</name>
        <dbReference type="ChEBI" id="CHEBI:29035"/>
        <label>2</label>
    </ligand>
</feature>
<dbReference type="NCBIfam" id="TIGR01891">
    <property type="entry name" value="amidohydrolases"/>
    <property type="match status" value="1"/>
</dbReference>
<feature type="binding site" evidence="2">
    <location>
        <position position="105"/>
    </location>
    <ligand>
        <name>Mn(2+)</name>
        <dbReference type="ChEBI" id="CHEBI:29035"/>
        <label>2</label>
    </ligand>
</feature>
<dbReference type="EMBL" id="SLWB01000008">
    <property type="protein sequence ID" value="TCN66720.1"/>
    <property type="molecule type" value="Genomic_DNA"/>
</dbReference>
<dbReference type="Proteomes" id="UP000294830">
    <property type="component" value="Unassembled WGS sequence"/>
</dbReference>
<dbReference type="Gene3D" id="3.40.630.10">
    <property type="entry name" value="Zn peptidases"/>
    <property type="match status" value="1"/>
</dbReference>
<proteinExistence type="predicted"/>
<dbReference type="Gene3D" id="3.30.70.360">
    <property type="match status" value="1"/>
</dbReference>
<dbReference type="AlphaFoldDB" id="A0A4V2RP93"/>
<dbReference type="PIRSF" id="PIRSF005962">
    <property type="entry name" value="Pept_M20D_amidohydro"/>
    <property type="match status" value="1"/>
</dbReference>
<dbReference type="GO" id="GO:0050118">
    <property type="term" value="F:N-acetyldiaminopimelate deacetylase activity"/>
    <property type="evidence" value="ECO:0007669"/>
    <property type="project" value="UniProtKB-ARBA"/>
</dbReference>
<feature type="domain" description="Peptidase M20 dimerisation" evidence="3">
    <location>
        <begin position="192"/>
        <end position="288"/>
    </location>
</feature>
<dbReference type="InterPro" id="IPR036264">
    <property type="entry name" value="Bact_exopeptidase_dim_dom"/>
</dbReference>
<dbReference type="InterPro" id="IPR011650">
    <property type="entry name" value="Peptidase_M20_dimer"/>
</dbReference>
<comment type="cofactor">
    <cofactor evidence="2">
        <name>Mn(2+)</name>
        <dbReference type="ChEBI" id="CHEBI:29035"/>
    </cofactor>
    <text evidence="2">The Mn(2+) ion enhances activity.</text>
</comment>
<dbReference type="FunFam" id="3.30.70.360:FF:000001">
    <property type="entry name" value="N-acetyldiaminopimelate deacetylase"/>
    <property type="match status" value="1"/>
</dbReference>
<feature type="binding site" evidence="2">
    <location>
        <position position="168"/>
    </location>
    <ligand>
        <name>Mn(2+)</name>
        <dbReference type="ChEBI" id="CHEBI:29035"/>
        <label>2</label>
    </ligand>
</feature>
<name>A0A4V2RP93_9BACT</name>
<dbReference type="RefSeq" id="WP_131839416.1">
    <property type="nucleotide sequence ID" value="NZ_SLWB01000008.1"/>
</dbReference>
<keyword evidence="2" id="KW-0464">Manganese</keyword>
<dbReference type="InterPro" id="IPR017439">
    <property type="entry name" value="Amidohydrolase"/>
</dbReference>
<evidence type="ECO:0000313" key="5">
    <source>
        <dbReference type="Proteomes" id="UP000294830"/>
    </source>
</evidence>